<dbReference type="Pfam" id="PF03652">
    <property type="entry name" value="RuvX"/>
    <property type="match status" value="1"/>
</dbReference>
<keyword evidence="3" id="KW-0540">Nuclease</keyword>
<sequence length="145" mass="15223">MICIGVDPGLSRVGLALGQGELALGIESCPADSSLERIEELCIEKGAERIYVGLPLSLSGQESNSTKSAVQFASAVAEHTGLDVYLIDERLTSAHSLKLSRAAGKSSKESKSFIDAEAARLIVESAIASKHNLGVRLGDYLAADH</sequence>
<dbReference type="GO" id="GO:0016787">
    <property type="term" value="F:hydrolase activity"/>
    <property type="evidence" value="ECO:0007669"/>
    <property type="project" value="UniProtKB-KW"/>
</dbReference>
<organism evidence="7">
    <name type="scientific">freshwater metagenome</name>
    <dbReference type="NCBI Taxonomy" id="449393"/>
    <lineage>
        <taxon>unclassified sequences</taxon>
        <taxon>metagenomes</taxon>
        <taxon>ecological metagenomes</taxon>
    </lineage>
</organism>
<feature type="domain" description="YqgF/RNase H-like" evidence="5">
    <location>
        <begin position="1"/>
        <end position="96"/>
    </location>
</feature>
<dbReference type="SUPFAM" id="SSF53098">
    <property type="entry name" value="Ribonuclease H-like"/>
    <property type="match status" value="1"/>
</dbReference>
<evidence type="ECO:0000313" key="7">
    <source>
        <dbReference type="EMBL" id="CAB4568178.1"/>
    </source>
</evidence>
<reference evidence="7" key="1">
    <citation type="submission" date="2020-05" db="EMBL/GenBank/DDBJ databases">
        <authorList>
            <person name="Chiriac C."/>
            <person name="Salcher M."/>
            <person name="Ghai R."/>
            <person name="Kavagutti S V."/>
        </authorList>
    </citation>
    <scope>NUCLEOTIDE SEQUENCE</scope>
</reference>
<dbReference type="PANTHER" id="PTHR33317">
    <property type="entry name" value="POLYNUCLEOTIDYL TRANSFERASE, RIBONUCLEASE H-LIKE SUPERFAMILY PROTEIN"/>
    <property type="match status" value="1"/>
</dbReference>
<accession>A0A6J6E430</accession>
<dbReference type="AlphaFoldDB" id="A0A6J6E430"/>
<keyword evidence="2" id="KW-0690">Ribosome biogenesis</keyword>
<name>A0A6J6E430_9ZZZZ</name>
<proteinExistence type="inferred from homology"/>
<dbReference type="GO" id="GO:0000967">
    <property type="term" value="P:rRNA 5'-end processing"/>
    <property type="evidence" value="ECO:0007669"/>
    <property type="project" value="TreeGrafter"/>
</dbReference>
<evidence type="ECO:0000313" key="6">
    <source>
        <dbReference type="EMBL" id="CAB4539491.1"/>
    </source>
</evidence>
<dbReference type="InterPro" id="IPR005227">
    <property type="entry name" value="YqgF"/>
</dbReference>
<dbReference type="Gene3D" id="3.30.420.140">
    <property type="entry name" value="YqgF/RNase H-like domain"/>
    <property type="match status" value="1"/>
</dbReference>
<dbReference type="InterPro" id="IPR037027">
    <property type="entry name" value="YqgF/RNaseH-like_dom_sf"/>
</dbReference>
<keyword evidence="4" id="KW-0378">Hydrolase</keyword>
<dbReference type="CDD" id="cd16964">
    <property type="entry name" value="YqgF"/>
    <property type="match status" value="1"/>
</dbReference>
<evidence type="ECO:0000256" key="3">
    <source>
        <dbReference type="ARBA" id="ARBA00022722"/>
    </source>
</evidence>
<evidence type="ECO:0000256" key="2">
    <source>
        <dbReference type="ARBA" id="ARBA00022517"/>
    </source>
</evidence>
<evidence type="ECO:0000259" key="5">
    <source>
        <dbReference type="SMART" id="SM00732"/>
    </source>
</evidence>
<evidence type="ECO:0000256" key="1">
    <source>
        <dbReference type="ARBA" id="ARBA00022490"/>
    </source>
</evidence>
<dbReference type="InterPro" id="IPR012337">
    <property type="entry name" value="RNaseH-like_sf"/>
</dbReference>
<dbReference type="GO" id="GO:0004518">
    <property type="term" value="F:nuclease activity"/>
    <property type="evidence" value="ECO:0007669"/>
    <property type="project" value="UniProtKB-KW"/>
</dbReference>
<dbReference type="InterPro" id="IPR006641">
    <property type="entry name" value="YqgF/RNaseH-like_dom"/>
</dbReference>
<dbReference type="EMBL" id="CAEZST010000001">
    <property type="protein sequence ID" value="CAB4539491.1"/>
    <property type="molecule type" value="Genomic_DNA"/>
</dbReference>
<evidence type="ECO:0000256" key="4">
    <source>
        <dbReference type="ARBA" id="ARBA00022801"/>
    </source>
</evidence>
<protein>
    <submittedName>
        <fullName evidence="7">Unannotated protein</fullName>
    </submittedName>
</protein>
<dbReference type="NCBIfam" id="TIGR00250">
    <property type="entry name" value="RNAse_H_YqgF"/>
    <property type="match status" value="1"/>
</dbReference>
<dbReference type="EMBL" id="CAEZTO010000004">
    <property type="protein sequence ID" value="CAB4568178.1"/>
    <property type="molecule type" value="Genomic_DNA"/>
</dbReference>
<dbReference type="PANTHER" id="PTHR33317:SF4">
    <property type="entry name" value="POLYNUCLEOTIDYL TRANSFERASE, RIBONUCLEASE H-LIKE SUPERFAMILY PROTEIN"/>
    <property type="match status" value="1"/>
</dbReference>
<gene>
    <name evidence="6" type="ORF">UFOPK1503_00142</name>
    <name evidence="7" type="ORF">UFOPK1693_00495</name>
</gene>
<dbReference type="SMART" id="SM00732">
    <property type="entry name" value="YqgFc"/>
    <property type="match status" value="1"/>
</dbReference>
<keyword evidence="1" id="KW-0963">Cytoplasm</keyword>
<dbReference type="HAMAP" id="MF_00651">
    <property type="entry name" value="Nuclease_YqgF"/>
    <property type="match status" value="1"/>
</dbReference>
<dbReference type="GO" id="GO:0005829">
    <property type="term" value="C:cytosol"/>
    <property type="evidence" value="ECO:0007669"/>
    <property type="project" value="TreeGrafter"/>
</dbReference>